<organism evidence="2 3">
    <name type="scientific">Myodes glareolus</name>
    <name type="common">Bank vole</name>
    <name type="synonym">Clethrionomys glareolus</name>
    <dbReference type="NCBI Taxonomy" id="447135"/>
    <lineage>
        <taxon>Eukaryota</taxon>
        <taxon>Metazoa</taxon>
        <taxon>Chordata</taxon>
        <taxon>Craniata</taxon>
        <taxon>Vertebrata</taxon>
        <taxon>Euteleostomi</taxon>
        <taxon>Mammalia</taxon>
        <taxon>Eutheria</taxon>
        <taxon>Euarchontoglires</taxon>
        <taxon>Glires</taxon>
        <taxon>Rodentia</taxon>
        <taxon>Myomorpha</taxon>
        <taxon>Muroidea</taxon>
        <taxon>Cricetidae</taxon>
        <taxon>Arvicolinae</taxon>
        <taxon>Myodes</taxon>
    </lineage>
</organism>
<evidence type="ECO:0000256" key="1">
    <source>
        <dbReference type="SAM" id="MobiDB-lite"/>
    </source>
</evidence>
<sequence length="322" mass="36451">MDMKRWNIWRSRKKDMEIEKGQFGKNWEQCERDRNETREGFAAWVAADITMATINCSCNGEYDVEHEDGTVMKKKVEKIHPPQKRNRARGARGAPRRLRLRLRSWVRWAETHANGGGVEGAGRGDFKGGLQFHNLCIISASEIKEKMDVENEQILNINPADPGNLSDSFFSGDEENADTEEIENEINGNWIFASSIHKTRINAKAKRRLRKNSLRDSGRGDSVSDNGSDAIRSGVTVPTSPKGIGIPDLGKKGGCQGKVVQEARVYDVEEVDVRDPNFDDDQENCVYETVVLPLHETALEKTLTYSFRNTLSMETRMKSWKC</sequence>
<feature type="region of interest" description="Disordered" evidence="1">
    <location>
        <begin position="207"/>
        <end position="249"/>
    </location>
</feature>
<protein>
    <submittedName>
        <fullName evidence="2">Uncharacterized protein</fullName>
    </submittedName>
</protein>
<comment type="caution">
    <text evidence="2">The sequence shown here is derived from an EMBL/GenBank/DDBJ whole genome shotgun (WGS) entry which is preliminary data.</text>
</comment>
<gene>
    <name evidence="2" type="ORF">U0070_025009</name>
</gene>
<evidence type="ECO:0000313" key="3">
    <source>
        <dbReference type="Proteomes" id="UP001488838"/>
    </source>
</evidence>
<dbReference type="Proteomes" id="UP001488838">
    <property type="component" value="Unassembled WGS sequence"/>
</dbReference>
<keyword evidence="3" id="KW-1185">Reference proteome</keyword>
<dbReference type="EMBL" id="JBBHLL010000259">
    <property type="protein sequence ID" value="KAK7807835.1"/>
    <property type="molecule type" value="Genomic_DNA"/>
</dbReference>
<reference evidence="2 3" key="1">
    <citation type="journal article" date="2023" name="bioRxiv">
        <title>Conserved and derived expression patterns and positive selection on dental genes reveal complex evolutionary context of ever-growing rodent molars.</title>
        <authorList>
            <person name="Calamari Z.T."/>
            <person name="Song A."/>
            <person name="Cohen E."/>
            <person name="Akter M."/>
            <person name="Roy R.D."/>
            <person name="Hallikas O."/>
            <person name="Christensen M.M."/>
            <person name="Li P."/>
            <person name="Marangoni P."/>
            <person name="Jernvall J."/>
            <person name="Klein O.D."/>
        </authorList>
    </citation>
    <scope>NUCLEOTIDE SEQUENCE [LARGE SCALE GENOMIC DNA]</scope>
    <source>
        <strain evidence="2">V071</strain>
    </source>
</reference>
<accession>A0AAW0I0K8</accession>
<dbReference type="AlphaFoldDB" id="A0AAW0I0K8"/>
<proteinExistence type="predicted"/>
<name>A0AAW0I0K8_MYOGA</name>
<evidence type="ECO:0000313" key="2">
    <source>
        <dbReference type="EMBL" id="KAK7807835.1"/>
    </source>
</evidence>